<name>A0AAW3ESZ0_BURGA</name>
<dbReference type="Gene3D" id="1.10.1220.10">
    <property type="entry name" value="Met repressor-like"/>
    <property type="match status" value="1"/>
</dbReference>
<dbReference type="SUPFAM" id="SSF47598">
    <property type="entry name" value="Ribbon-helix-helix"/>
    <property type="match status" value="1"/>
</dbReference>
<protein>
    <submittedName>
        <fullName evidence="2">Arc-like DNA binding domain protein</fullName>
    </submittedName>
</protein>
<dbReference type="AlphaFoldDB" id="A0AAW3ESZ0"/>
<evidence type="ECO:0000313" key="2">
    <source>
        <dbReference type="EMBL" id="KGC10005.1"/>
    </source>
</evidence>
<reference evidence="2 3" key="1">
    <citation type="submission" date="2014-04" db="EMBL/GenBank/DDBJ databases">
        <authorList>
            <person name="Bishop-Lilly K.A."/>
            <person name="Broomall S.M."/>
            <person name="Chain P.S."/>
            <person name="Chertkov O."/>
            <person name="Coyne S.R."/>
            <person name="Daligault H.E."/>
            <person name="Davenport K.W."/>
            <person name="Erkkila T."/>
            <person name="Frey K.G."/>
            <person name="Gibbons H.S."/>
            <person name="Gu W."/>
            <person name="Jaissle J."/>
            <person name="Johnson S.L."/>
            <person name="Koroleva G.I."/>
            <person name="Ladner J.T."/>
            <person name="Lo C.-C."/>
            <person name="Minogue T.D."/>
            <person name="Munk C."/>
            <person name="Palacios G.F."/>
            <person name="Redden C.L."/>
            <person name="Rosenzweig C.N."/>
            <person name="Scholz M.B."/>
            <person name="Teshima H."/>
            <person name="Xu Y."/>
        </authorList>
    </citation>
    <scope>NUCLEOTIDE SEQUENCE [LARGE SCALE GENOMIC DNA]</scope>
    <source>
        <strain evidence="3">gladioli</strain>
    </source>
</reference>
<accession>A0AAW3ESZ0</accession>
<dbReference type="GO" id="GO:0006355">
    <property type="term" value="P:regulation of DNA-templated transcription"/>
    <property type="evidence" value="ECO:0007669"/>
    <property type="project" value="InterPro"/>
</dbReference>
<sequence>MEDTHRSQYRLPWSLYEQLKASAEAQRRSINAEIVNRLTISIAQSEQYDQQVRAAKQRHKAGGHPVAEPVPSVEQILAVLRIAFGPNMFNETELLSAAARIEATMQR</sequence>
<comment type="caution">
    <text evidence="2">The sequence shown here is derived from an EMBL/GenBank/DDBJ whole genome shotgun (WGS) entry which is preliminary data.</text>
</comment>
<evidence type="ECO:0000313" key="3">
    <source>
        <dbReference type="Proteomes" id="UP000029590"/>
    </source>
</evidence>
<dbReference type="Pfam" id="PF03869">
    <property type="entry name" value="Arc"/>
    <property type="match status" value="1"/>
</dbReference>
<proteinExistence type="predicted"/>
<dbReference type="InterPro" id="IPR013321">
    <property type="entry name" value="Arc_rbn_hlx_hlx"/>
</dbReference>
<organism evidence="2 3">
    <name type="scientific">Burkholderia gladioli</name>
    <name type="common">Pseudomonas marginata</name>
    <name type="synonym">Phytomonas marginata</name>
    <dbReference type="NCBI Taxonomy" id="28095"/>
    <lineage>
        <taxon>Bacteria</taxon>
        <taxon>Pseudomonadati</taxon>
        <taxon>Pseudomonadota</taxon>
        <taxon>Betaproteobacteria</taxon>
        <taxon>Burkholderiales</taxon>
        <taxon>Burkholderiaceae</taxon>
        <taxon>Burkholderia</taxon>
    </lineage>
</organism>
<dbReference type="Proteomes" id="UP000029590">
    <property type="component" value="Unassembled WGS sequence"/>
</dbReference>
<dbReference type="RefSeq" id="WP_080742000.1">
    <property type="nucleotide sequence ID" value="NZ_CADEVY010000012.1"/>
</dbReference>
<dbReference type="InterPro" id="IPR010985">
    <property type="entry name" value="Ribbon_hlx_hlx"/>
</dbReference>
<feature type="domain" description="Arc-like DNA binding" evidence="1">
    <location>
        <begin position="9"/>
        <end position="44"/>
    </location>
</feature>
<dbReference type="KEGG" id="bgo:BM43_7450"/>
<dbReference type="InterPro" id="IPR005569">
    <property type="entry name" value="Arc_DNA-bd_dom"/>
</dbReference>
<evidence type="ECO:0000259" key="1">
    <source>
        <dbReference type="Pfam" id="PF03869"/>
    </source>
</evidence>
<gene>
    <name evidence="2" type="ORF">DM48_6864</name>
</gene>
<dbReference type="EMBL" id="JPGG01000018">
    <property type="protein sequence ID" value="KGC10005.1"/>
    <property type="molecule type" value="Genomic_DNA"/>
</dbReference>
<dbReference type="GO" id="GO:0003677">
    <property type="term" value="F:DNA binding"/>
    <property type="evidence" value="ECO:0007669"/>
    <property type="project" value="InterPro"/>
</dbReference>